<protein>
    <recommendedName>
        <fullName evidence="5">Elongation factor-like 1</fullName>
    </recommendedName>
</protein>
<dbReference type="Gene3D" id="2.40.30.10">
    <property type="entry name" value="Translation factors"/>
    <property type="match status" value="1"/>
</dbReference>
<dbReference type="STRING" id="451379.A0A0N5AZU9"/>
<dbReference type="Pfam" id="PF25118">
    <property type="entry name" value="EFL1"/>
    <property type="match status" value="1"/>
</dbReference>
<dbReference type="Pfam" id="PF03144">
    <property type="entry name" value="GTP_EFTU_D2"/>
    <property type="match status" value="1"/>
</dbReference>
<dbReference type="InterPro" id="IPR005225">
    <property type="entry name" value="Small_GTP-bd"/>
</dbReference>
<dbReference type="Gene3D" id="3.40.50.300">
    <property type="entry name" value="P-loop containing nucleotide triphosphate hydrolases"/>
    <property type="match status" value="1"/>
</dbReference>
<evidence type="ECO:0000256" key="1">
    <source>
        <dbReference type="ARBA" id="ARBA00022517"/>
    </source>
</evidence>
<accession>A0A0N5AZU9</accession>
<dbReference type="Pfam" id="PF00009">
    <property type="entry name" value="GTP_EFTU"/>
    <property type="match status" value="1"/>
</dbReference>
<dbReference type="InterPro" id="IPR000795">
    <property type="entry name" value="T_Tr_GTP-bd_dom"/>
</dbReference>
<name>A0A0N5AZU9_9BILA</name>
<dbReference type="GO" id="GO:1990904">
    <property type="term" value="C:ribonucleoprotein complex"/>
    <property type="evidence" value="ECO:0007669"/>
    <property type="project" value="TreeGrafter"/>
</dbReference>
<proteinExistence type="predicted"/>
<dbReference type="InterPro" id="IPR035647">
    <property type="entry name" value="EFG_III/V"/>
</dbReference>
<dbReference type="Gene3D" id="3.30.70.870">
    <property type="entry name" value="Elongation Factor G (Translational Gtpase), domain 3"/>
    <property type="match status" value="1"/>
</dbReference>
<dbReference type="SMART" id="SM00838">
    <property type="entry name" value="EFG_C"/>
    <property type="match status" value="1"/>
</dbReference>
<dbReference type="InterPro" id="IPR004161">
    <property type="entry name" value="EFTu-like_2"/>
</dbReference>
<evidence type="ECO:0000256" key="3">
    <source>
        <dbReference type="ARBA" id="ARBA00022801"/>
    </source>
</evidence>
<dbReference type="SUPFAM" id="SSF52540">
    <property type="entry name" value="P-loop containing nucleoside triphosphate hydrolases"/>
    <property type="match status" value="1"/>
</dbReference>
<evidence type="ECO:0000259" key="6">
    <source>
        <dbReference type="PROSITE" id="PS51722"/>
    </source>
</evidence>
<keyword evidence="1" id="KW-0690">Ribosome biogenesis</keyword>
<dbReference type="SUPFAM" id="SSF54211">
    <property type="entry name" value="Ribosomal protein S5 domain 2-like"/>
    <property type="match status" value="1"/>
</dbReference>
<keyword evidence="7" id="KW-1185">Reference proteome</keyword>
<dbReference type="CDD" id="cd01681">
    <property type="entry name" value="aeEF2_snRNP_like_IV"/>
    <property type="match status" value="1"/>
</dbReference>
<dbReference type="GO" id="GO:0003924">
    <property type="term" value="F:GTPase activity"/>
    <property type="evidence" value="ECO:0007669"/>
    <property type="project" value="InterPro"/>
</dbReference>
<dbReference type="GO" id="GO:0043022">
    <property type="term" value="F:ribosome binding"/>
    <property type="evidence" value="ECO:0007669"/>
    <property type="project" value="TreeGrafter"/>
</dbReference>
<keyword evidence="2" id="KW-0547">Nucleotide-binding</keyword>
<dbReference type="FunFam" id="3.30.70.870:FF:000002">
    <property type="entry name" value="Translation elongation factor 2"/>
    <property type="match status" value="1"/>
</dbReference>
<dbReference type="GO" id="GO:0005829">
    <property type="term" value="C:cytosol"/>
    <property type="evidence" value="ECO:0007669"/>
    <property type="project" value="TreeGrafter"/>
</dbReference>
<dbReference type="CDD" id="cd04096">
    <property type="entry name" value="eEF2_snRNP_like_C"/>
    <property type="match status" value="1"/>
</dbReference>
<dbReference type="Pfam" id="PF00679">
    <property type="entry name" value="EFG_C"/>
    <property type="match status" value="1"/>
</dbReference>
<dbReference type="PANTHER" id="PTHR42908">
    <property type="entry name" value="TRANSLATION ELONGATION FACTOR-RELATED"/>
    <property type="match status" value="1"/>
</dbReference>
<organism evidence="7 8">
    <name type="scientific">Syphacia muris</name>
    <dbReference type="NCBI Taxonomy" id="451379"/>
    <lineage>
        <taxon>Eukaryota</taxon>
        <taxon>Metazoa</taxon>
        <taxon>Ecdysozoa</taxon>
        <taxon>Nematoda</taxon>
        <taxon>Chromadorea</taxon>
        <taxon>Rhabditida</taxon>
        <taxon>Spirurina</taxon>
        <taxon>Oxyuridomorpha</taxon>
        <taxon>Oxyuroidea</taxon>
        <taxon>Oxyuridae</taxon>
        <taxon>Syphacia</taxon>
    </lineage>
</organism>
<keyword evidence="4" id="KW-0342">GTP-binding</keyword>
<evidence type="ECO:0000256" key="5">
    <source>
        <dbReference type="ARBA" id="ARBA00081809"/>
    </source>
</evidence>
<dbReference type="FunFam" id="3.30.70.240:FF:000006">
    <property type="entry name" value="Elongation factor like GTPase 1"/>
    <property type="match status" value="1"/>
</dbReference>
<dbReference type="PROSITE" id="PS51722">
    <property type="entry name" value="G_TR_2"/>
    <property type="match status" value="1"/>
</dbReference>
<feature type="domain" description="Tr-type G" evidence="6">
    <location>
        <begin position="1"/>
        <end position="216"/>
    </location>
</feature>
<dbReference type="Gene3D" id="3.30.70.240">
    <property type="match status" value="1"/>
</dbReference>
<dbReference type="InterPro" id="IPR027417">
    <property type="entry name" value="P-loop_NTPase"/>
</dbReference>
<dbReference type="SUPFAM" id="SSF50447">
    <property type="entry name" value="Translation proteins"/>
    <property type="match status" value="1"/>
</dbReference>
<dbReference type="InterPro" id="IPR014721">
    <property type="entry name" value="Ribsml_uS5_D2-typ_fold_subgr"/>
</dbReference>
<dbReference type="Proteomes" id="UP000046393">
    <property type="component" value="Unplaced"/>
</dbReference>
<reference evidence="8" key="1">
    <citation type="submission" date="2016-04" db="UniProtKB">
        <authorList>
            <consortium name="WormBaseParasite"/>
        </authorList>
    </citation>
    <scope>IDENTIFICATION</scope>
</reference>
<dbReference type="NCBIfam" id="TIGR00231">
    <property type="entry name" value="small_GTP"/>
    <property type="match status" value="1"/>
</dbReference>
<dbReference type="GO" id="GO:0005525">
    <property type="term" value="F:GTP binding"/>
    <property type="evidence" value="ECO:0007669"/>
    <property type="project" value="UniProtKB-KW"/>
</dbReference>
<evidence type="ECO:0000313" key="8">
    <source>
        <dbReference type="WBParaSite" id="SMUV_0001052901-mRNA-1"/>
    </source>
</evidence>
<dbReference type="PANTHER" id="PTHR42908:SF3">
    <property type="entry name" value="ELONGATION FACTOR-LIKE GTPASE 1"/>
    <property type="match status" value="1"/>
</dbReference>
<dbReference type="WBParaSite" id="SMUV_0001052901-mRNA-1">
    <property type="protein sequence ID" value="SMUV_0001052901-mRNA-1"/>
    <property type="gene ID" value="SMUV_0001052901"/>
</dbReference>
<keyword evidence="3" id="KW-0378">Hydrolase</keyword>
<dbReference type="InterPro" id="IPR056752">
    <property type="entry name" value="EFL1"/>
</dbReference>
<evidence type="ECO:0000256" key="2">
    <source>
        <dbReference type="ARBA" id="ARBA00022741"/>
    </source>
</evidence>
<dbReference type="AlphaFoldDB" id="A0A0N5AZU9"/>
<dbReference type="GO" id="GO:0042256">
    <property type="term" value="P:cytosolic ribosome assembly"/>
    <property type="evidence" value="ECO:0007669"/>
    <property type="project" value="TreeGrafter"/>
</dbReference>
<sequence length="866" mass="96834">RNACIIAHVDHGKTCLADCLLSSNGVISSRLAGKLRYLDNREDEQTRGITMKMSAISLVYGTSILNLVDSPGHVDFFGEVSSAFLLSDVAMLLIDVVEGVCSQTEFLIRRAIELNLDIVLVFNKLDRLMVELKLSPSEAFAHLRRLLEHVNSCISSFISGNLMEEADWSNVDSTEQNLYFSPEKDNVIFASAFHGYGFTLSDFAKMWSSKVNISAEEIQNKLFTDSYIGKNGIRGDAERLGKKTLFEQFILQPLWDMHRYGIVEPNLEKLKMFATKMNINIRSRRPGEAFDEFMRNWLPLAHTCLRSVFRSCSPDQSFRKPERLTSIQLTDEHPLYEAVRNCDENSSTVLLFVAKVIKLGDSLLAVCRIFSGTLCAGADLYVVGERGKCESELHQIKIGNIYMLVGREKLEVPHAKAGAICALELSETINSCTLCSEPLSKGFAQLGGGAEPLVRVSVQSLGDADDWHQLRAALKQISVLDSSVRIIEQENGEIALLTAGEVHLQKCMKDLADMGQTNLKVSEPVVSFMETIIESSASPATLSRHETTCSVRNGAATIKMRAVPLPVELVKLLEANEEALKCLRQGICDNVLVQTLYKNLLSEGVRWLKEAKGTWWSKLLMQRIWAFGPPRARFNILVNGIEDYDRPLIWEKASGKLRLYDQSVVAGFDLITGAGPLCEECMWGIGIVVEEWSIEDVDDPTFAGSLITAVKQTCRVALEKHPLRLVMAMYRCIIQTSASALGKVHTVLSQRRGKVIINEDMNQATGLFVVDAYMPIIESFSFCEQLRKRTSGQASGQLEFSHWEVLDEDPLWEPTTEDEVELYGCKADSVNKAKLYMDAMRKRKGLLTDEVIVVNAEKQRNLKRNK</sequence>
<dbReference type="InterPro" id="IPR009000">
    <property type="entry name" value="Transl_B-barrel_sf"/>
</dbReference>
<dbReference type="InterPro" id="IPR020568">
    <property type="entry name" value="Ribosomal_Su5_D2-typ_SF"/>
</dbReference>
<dbReference type="PRINTS" id="PR00315">
    <property type="entry name" value="ELONGATNFCT"/>
</dbReference>
<dbReference type="SUPFAM" id="SSF54980">
    <property type="entry name" value="EF-G C-terminal domain-like"/>
    <property type="match status" value="2"/>
</dbReference>
<dbReference type="Gene3D" id="3.30.230.10">
    <property type="match status" value="1"/>
</dbReference>
<evidence type="ECO:0000256" key="4">
    <source>
        <dbReference type="ARBA" id="ARBA00023134"/>
    </source>
</evidence>
<dbReference type="InterPro" id="IPR000640">
    <property type="entry name" value="EFG_V-like"/>
</dbReference>
<evidence type="ECO:0000313" key="7">
    <source>
        <dbReference type="Proteomes" id="UP000046393"/>
    </source>
</evidence>